<accession>A0A8J1URT5</accession>
<dbReference type="Proteomes" id="UP000749559">
    <property type="component" value="Unassembled WGS sequence"/>
</dbReference>
<dbReference type="SUPFAM" id="SSF55486">
    <property type="entry name" value="Metalloproteases ('zincins'), catalytic domain"/>
    <property type="match status" value="1"/>
</dbReference>
<dbReference type="OrthoDB" id="2319423at2759"/>
<protein>
    <submittedName>
        <fullName evidence="2">Uncharacterized protein</fullName>
    </submittedName>
</protein>
<reference evidence="2" key="1">
    <citation type="submission" date="2022-03" db="EMBL/GenBank/DDBJ databases">
        <authorList>
            <person name="Martin C."/>
        </authorList>
    </citation>
    <scope>NUCLEOTIDE SEQUENCE</scope>
</reference>
<dbReference type="AlphaFoldDB" id="A0A8J1URT5"/>
<evidence type="ECO:0000313" key="2">
    <source>
        <dbReference type="EMBL" id="CAH1772378.1"/>
    </source>
</evidence>
<feature type="region of interest" description="Disordered" evidence="1">
    <location>
        <begin position="389"/>
        <end position="433"/>
    </location>
</feature>
<proteinExistence type="predicted"/>
<evidence type="ECO:0000313" key="3">
    <source>
        <dbReference type="Proteomes" id="UP000749559"/>
    </source>
</evidence>
<feature type="compositionally biased region" description="Basic residues" evidence="1">
    <location>
        <begin position="411"/>
        <end position="433"/>
    </location>
</feature>
<keyword evidence="3" id="KW-1185">Reference proteome</keyword>
<evidence type="ECO:0000256" key="1">
    <source>
        <dbReference type="SAM" id="MobiDB-lite"/>
    </source>
</evidence>
<dbReference type="Pfam" id="PF01447">
    <property type="entry name" value="Peptidase_M4"/>
    <property type="match status" value="1"/>
</dbReference>
<comment type="caution">
    <text evidence="2">The sequence shown here is derived from an EMBL/GenBank/DDBJ whole genome shotgun (WGS) entry which is preliminary data.</text>
</comment>
<dbReference type="GO" id="GO:0004222">
    <property type="term" value="F:metalloendopeptidase activity"/>
    <property type="evidence" value="ECO:0007669"/>
    <property type="project" value="InterPro"/>
</dbReference>
<gene>
    <name evidence="2" type="ORF">OFUS_LOCUS150</name>
</gene>
<organism evidence="2 3">
    <name type="scientific">Owenia fusiformis</name>
    <name type="common">Polychaete worm</name>
    <dbReference type="NCBI Taxonomy" id="6347"/>
    <lineage>
        <taxon>Eukaryota</taxon>
        <taxon>Metazoa</taxon>
        <taxon>Spiralia</taxon>
        <taxon>Lophotrochozoa</taxon>
        <taxon>Annelida</taxon>
        <taxon>Polychaeta</taxon>
        <taxon>Sedentaria</taxon>
        <taxon>Canalipalpata</taxon>
        <taxon>Sabellida</taxon>
        <taxon>Oweniida</taxon>
        <taxon>Oweniidae</taxon>
        <taxon>Owenia</taxon>
    </lineage>
</organism>
<name>A0A8J1URT5_OWEFU</name>
<sequence>MSEKKGQDGCRVKVWKQDPSVSKLGVRTSYIHTPVKPGPRDDKIVVANKPIRYSNGDGTFTKMKGVKTVGKNKKGDLMFSPKKELEKFDAVHTFAVVRQVVTMFERALRRMKISQSLEWQWGKTPITIHPNAGYWDNAFYNRDWKALCFFSFYPGDDANKEMIYTCRSFDIIAHETGHAVLDSLRPGWYDDEAIVQTGALHESFGDLTCIFLMLDQMDICEAIIAESKGNLHKKFFFTIIGEQFGKGLGYKLGLRNADNNLNLTKAGNEVHSLSRVFTGAVYDIMAGMFYSLREPDLHSQAETLFRVGKHICSLVIMAVLKSPYNNASFKDVAENMIKYEQDDPWKEKIREEFSKRQVLGPNALKMNKHNKVKGFVKNCCVTMRHSKVPDNIDTVPKRKRKSSTSRGDSPKRKKKDNNSNKKKNKSRKPKNPK</sequence>
<dbReference type="Gene3D" id="3.10.170.10">
    <property type="match status" value="1"/>
</dbReference>
<dbReference type="CDD" id="cd09598">
    <property type="entry name" value="M4_like"/>
    <property type="match status" value="1"/>
</dbReference>
<dbReference type="InterPro" id="IPR013856">
    <property type="entry name" value="Peptidase_M4_domain"/>
</dbReference>
<dbReference type="EMBL" id="CAIIXF020000001">
    <property type="protein sequence ID" value="CAH1772378.1"/>
    <property type="molecule type" value="Genomic_DNA"/>
</dbReference>